<organism evidence="1 2">
    <name type="scientific">Gossypium arboreum</name>
    <name type="common">Tree cotton</name>
    <name type="synonym">Gossypium nanking</name>
    <dbReference type="NCBI Taxonomy" id="29729"/>
    <lineage>
        <taxon>Eukaryota</taxon>
        <taxon>Viridiplantae</taxon>
        <taxon>Streptophyta</taxon>
        <taxon>Embryophyta</taxon>
        <taxon>Tracheophyta</taxon>
        <taxon>Spermatophyta</taxon>
        <taxon>Magnoliopsida</taxon>
        <taxon>eudicotyledons</taxon>
        <taxon>Gunneridae</taxon>
        <taxon>Pentapetalae</taxon>
        <taxon>rosids</taxon>
        <taxon>malvids</taxon>
        <taxon>Malvales</taxon>
        <taxon>Malvaceae</taxon>
        <taxon>Malvoideae</taxon>
        <taxon>Gossypium</taxon>
    </lineage>
</organism>
<accession>A0A0B0N557</accession>
<protein>
    <submittedName>
        <fullName evidence="1">Uncharacterized protein</fullName>
    </submittedName>
</protein>
<reference evidence="2" key="1">
    <citation type="submission" date="2014-09" db="EMBL/GenBank/DDBJ databases">
        <authorList>
            <person name="Mudge J."/>
            <person name="Ramaraj T."/>
            <person name="Lindquist I.E."/>
            <person name="Bharti A.K."/>
            <person name="Sundararajan A."/>
            <person name="Cameron C.T."/>
            <person name="Woodward J.E."/>
            <person name="May G.D."/>
            <person name="Brubaker C."/>
            <person name="Broadhvest J."/>
            <person name="Wilkins T.A."/>
        </authorList>
    </citation>
    <scope>NUCLEOTIDE SEQUENCE</scope>
    <source>
        <strain evidence="2">cv. AKA8401</strain>
    </source>
</reference>
<proteinExistence type="predicted"/>
<evidence type="ECO:0000313" key="1">
    <source>
        <dbReference type="EMBL" id="KHG07940.1"/>
    </source>
</evidence>
<evidence type="ECO:0000313" key="2">
    <source>
        <dbReference type="Proteomes" id="UP000032142"/>
    </source>
</evidence>
<sequence length="22" mass="2482">MQSHIDATIPDRVLHGSNIITY</sequence>
<dbReference type="Proteomes" id="UP000032142">
    <property type="component" value="Unassembled WGS sequence"/>
</dbReference>
<name>A0A0B0N557_GOSAR</name>
<keyword evidence="2" id="KW-1185">Reference proteome</keyword>
<gene>
    <name evidence="1" type="ORF">F383_35289</name>
</gene>
<comment type="caution">
    <text evidence="1">The sequence shown here is derived from an EMBL/GenBank/DDBJ whole genome shotgun (WGS) entry which is preliminary data.</text>
</comment>
<dbReference type="AlphaFoldDB" id="A0A0B0N557"/>
<dbReference type="EMBL" id="JRRC01485702">
    <property type="protein sequence ID" value="KHG07940.1"/>
    <property type="molecule type" value="Genomic_DNA"/>
</dbReference>